<dbReference type="eggNOG" id="ENOG502SHXR">
    <property type="taxonomic scope" value="Eukaryota"/>
</dbReference>
<dbReference type="VEuPathDB" id="FungiDB:G647_01594"/>
<dbReference type="InterPro" id="IPR010730">
    <property type="entry name" value="HET"/>
</dbReference>
<name>A0A1C1D0R0_9EURO</name>
<dbReference type="PANTHER" id="PTHR24148:SF64">
    <property type="entry name" value="HETEROKARYON INCOMPATIBILITY DOMAIN-CONTAINING PROTEIN"/>
    <property type="match status" value="1"/>
</dbReference>
<dbReference type="VEuPathDB" id="FungiDB:G647_01595"/>
<proteinExistence type="predicted"/>
<organism evidence="2 3">
    <name type="scientific">Cladophialophora carrionii</name>
    <dbReference type="NCBI Taxonomy" id="86049"/>
    <lineage>
        <taxon>Eukaryota</taxon>
        <taxon>Fungi</taxon>
        <taxon>Dikarya</taxon>
        <taxon>Ascomycota</taxon>
        <taxon>Pezizomycotina</taxon>
        <taxon>Eurotiomycetes</taxon>
        <taxon>Chaetothyriomycetidae</taxon>
        <taxon>Chaetothyriales</taxon>
        <taxon>Herpotrichiellaceae</taxon>
        <taxon>Cladophialophora</taxon>
    </lineage>
</organism>
<sequence length="525" mass="59220">MDSITITLIITELHNAPAFDALSYTWENPLSQLIDDSSNFTDTVKFHLLCAGQKIPIKGNLHRALLRVRDLDLSRFGRSVSKYLFADAICINQGDHKEKAAQVRMMGEIFAAAEKVLGWLGPEDQTTPDVFTVIDSLSTIPRDRYAAVTAADLWKPEIYPSKLGISPLTYQHWLPLAAFLCRPFFERVWIIQEMVAAKEIFLICGTRVYTWETVSAALSFLAHSGWFLLLHTDQISVANVVPENIPVYQKLMKAKIHAGQSAWHLFHARNGMVVTGKAWTLPSLLLNHRYCKSKDARDRVYALLGIARKDHRPFDTQPHLQEVEYSDSMTAQRLFTRTARSLLRAWEDLSFLSHKGGTFATEVSGLPSWVPDYSVECMPDPLSRRASSCNWKAAGDLKWQADSRDLDSPYLDVQGFRVDTVQQLAADPVQADVDDMTPFWSSLADVANELPMPYPMSGSRNGTINISRLDILMRTLVADTYMTQHPAPPECATQFMSHICTELAREAIRGAVTPRSRWSKYLNLK</sequence>
<gene>
    <name evidence="2" type="ORF">CLCR_00833</name>
</gene>
<feature type="domain" description="Heterokaryon incompatibility" evidence="1">
    <location>
        <begin position="19"/>
        <end position="193"/>
    </location>
</feature>
<dbReference type="Proteomes" id="UP000094526">
    <property type="component" value="Unassembled WGS sequence"/>
</dbReference>
<dbReference type="VEuPathDB" id="FungiDB:CLCR_00833"/>
<dbReference type="EMBL" id="LGRB01000004">
    <property type="protein sequence ID" value="OCT54316.1"/>
    <property type="molecule type" value="Genomic_DNA"/>
</dbReference>
<dbReference type="PANTHER" id="PTHR24148">
    <property type="entry name" value="ANKYRIN REPEAT DOMAIN-CONTAINING PROTEIN 39 HOMOLOG-RELATED"/>
    <property type="match status" value="1"/>
</dbReference>
<dbReference type="Pfam" id="PF06985">
    <property type="entry name" value="HET"/>
    <property type="match status" value="1"/>
</dbReference>
<dbReference type="InterPro" id="IPR052895">
    <property type="entry name" value="HetReg/Transcr_Mod"/>
</dbReference>
<reference evidence="3" key="1">
    <citation type="submission" date="2015-07" db="EMBL/GenBank/DDBJ databases">
        <authorList>
            <person name="Teixeira M.M."/>
            <person name="Souza R.C."/>
            <person name="Almeida L.G."/>
            <person name="Vicente V.A."/>
            <person name="de Hoog S."/>
            <person name="Bocca A.L."/>
            <person name="de Almeida S.R."/>
            <person name="Vasconcelos A.T."/>
            <person name="Felipe M.S."/>
        </authorList>
    </citation>
    <scope>NUCLEOTIDE SEQUENCE [LARGE SCALE GENOMIC DNA]</scope>
    <source>
        <strain evidence="3">KSF</strain>
    </source>
</reference>
<evidence type="ECO:0000313" key="2">
    <source>
        <dbReference type="EMBL" id="OCT54316.1"/>
    </source>
</evidence>
<protein>
    <recommendedName>
        <fullName evidence="1">Heterokaryon incompatibility domain-containing protein</fullName>
    </recommendedName>
</protein>
<evidence type="ECO:0000259" key="1">
    <source>
        <dbReference type="Pfam" id="PF06985"/>
    </source>
</evidence>
<accession>A0A1C1D0R0</accession>
<keyword evidence="3" id="KW-1185">Reference proteome</keyword>
<comment type="caution">
    <text evidence="2">The sequence shown here is derived from an EMBL/GenBank/DDBJ whole genome shotgun (WGS) entry which is preliminary data.</text>
</comment>
<dbReference type="OrthoDB" id="4161644at2759"/>
<evidence type="ECO:0000313" key="3">
    <source>
        <dbReference type="Proteomes" id="UP000094526"/>
    </source>
</evidence>
<dbReference type="AlphaFoldDB" id="A0A1C1D0R0"/>